<dbReference type="STRING" id="320771.Cflav_PD6112"/>
<reference evidence="4 5" key="1">
    <citation type="journal article" date="2011" name="J. Bacteriol.">
        <title>Genome sequence of 'Pedosphaera parvula' Ellin514, an aerobic Verrucomicrobial isolate from pasture soil.</title>
        <authorList>
            <person name="Kant R."/>
            <person name="van Passel M.W."/>
            <person name="Sangwan P."/>
            <person name="Palva A."/>
            <person name="Lucas S."/>
            <person name="Copeland A."/>
            <person name="Lapidus A."/>
            <person name="Glavina Del Rio T."/>
            <person name="Dalin E."/>
            <person name="Tice H."/>
            <person name="Bruce D."/>
            <person name="Goodwin L."/>
            <person name="Pitluck S."/>
            <person name="Chertkov O."/>
            <person name="Larimer F.W."/>
            <person name="Land M.L."/>
            <person name="Hauser L."/>
            <person name="Brettin T.S."/>
            <person name="Detter J.C."/>
            <person name="Han S."/>
            <person name="de Vos W.M."/>
            <person name="Janssen P.H."/>
            <person name="Smidt H."/>
        </authorList>
    </citation>
    <scope>NUCLEOTIDE SEQUENCE [LARGE SCALE GENOMIC DNA]</scope>
    <source>
        <strain evidence="4 5">Ellin514</strain>
    </source>
</reference>
<dbReference type="SUPFAM" id="SSF49785">
    <property type="entry name" value="Galactose-binding domain-like"/>
    <property type="match status" value="1"/>
</dbReference>
<dbReference type="RefSeq" id="WP_007417549.1">
    <property type="nucleotide sequence ID" value="NZ_ABOX02000044.1"/>
</dbReference>
<dbReference type="InterPro" id="IPR013783">
    <property type="entry name" value="Ig-like_fold"/>
</dbReference>
<dbReference type="Pfam" id="PF00041">
    <property type="entry name" value="fn3"/>
    <property type="match status" value="1"/>
</dbReference>
<feature type="domain" description="Fibronectin type-III" evidence="3">
    <location>
        <begin position="427"/>
        <end position="520"/>
    </location>
</feature>
<keyword evidence="5" id="KW-1185">Reference proteome</keyword>
<protein>
    <submittedName>
        <fullName evidence="4">Coagulation factor 5/8 type domain protein</fullName>
    </submittedName>
</protein>
<evidence type="ECO:0000256" key="1">
    <source>
        <dbReference type="ARBA" id="ARBA00022737"/>
    </source>
</evidence>
<dbReference type="PANTHER" id="PTHR13817:SF166">
    <property type="entry name" value="NEURONAL IGCAM-RELATED"/>
    <property type="match status" value="1"/>
</dbReference>
<dbReference type="PROSITE" id="PS50853">
    <property type="entry name" value="FN3"/>
    <property type="match status" value="3"/>
</dbReference>
<dbReference type="InterPro" id="IPR003961">
    <property type="entry name" value="FN3_dom"/>
</dbReference>
<dbReference type="InterPro" id="IPR050964">
    <property type="entry name" value="Striated_Muscle_Regulatory"/>
</dbReference>
<dbReference type="PROSITE" id="PS50022">
    <property type="entry name" value="FA58C_3"/>
    <property type="match status" value="1"/>
</dbReference>
<gene>
    <name evidence="4" type="ORF">Cflav_PD6112</name>
</gene>
<dbReference type="SUPFAM" id="SSF49265">
    <property type="entry name" value="Fibronectin type III"/>
    <property type="match status" value="3"/>
</dbReference>
<dbReference type="Gene3D" id="2.60.40.10">
    <property type="entry name" value="Immunoglobulins"/>
    <property type="match status" value="4"/>
</dbReference>
<organism evidence="4 5">
    <name type="scientific">Pedosphaera parvula (strain Ellin514)</name>
    <dbReference type="NCBI Taxonomy" id="320771"/>
    <lineage>
        <taxon>Bacteria</taxon>
        <taxon>Pseudomonadati</taxon>
        <taxon>Verrucomicrobiota</taxon>
        <taxon>Pedosphaerae</taxon>
        <taxon>Pedosphaerales</taxon>
        <taxon>Pedosphaeraceae</taxon>
        <taxon>Pedosphaera</taxon>
    </lineage>
</organism>
<name>B9XP13_PEDPL</name>
<evidence type="ECO:0000313" key="4">
    <source>
        <dbReference type="EMBL" id="EEF58369.1"/>
    </source>
</evidence>
<dbReference type="CDD" id="cd00063">
    <property type="entry name" value="FN3"/>
    <property type="match status" value="4"/>
</dbReference>
<dbReference type="OrthoDB" id="174463at2"/>
<dbReference type="EMBL" id="ABOX02000044">
    <property type="protein sequence ID" value="EEF58369.1"/>
    <property type="molecule type" value="Genomic_DNA"/>
</dbReference>
<dbReference type="AlphaFoldDB" id="B9XP13"/>
<evidence type="ECO:0000313" key="5">
    <source>
        <dbReference type="Proteomes" id="UP000003688"/>
    </source>
</evidence>
<dbReference type="InterPro" id="IPR021720">
    <property type="entry name" value="Malectin_dom"/>
</dbReference>
<dbReference type="Proteomes" id="UP000003688">
    <property type="component" value="Unassembled WGS sequence"/>
</dbReference>
<dbReference type="InterPro" id="IPR036116">
    <property type="entry name" value="FN3_sf"/>
</dbReference>
<accession>B9XP13</accession>
<keyword evidence="1" id="KW-0677">Repeat</keyword>
<sequence length="1145" mass="120978" precursor="true">MTYDRYPADLRQRVTLSRRLFCIAVMLSALLGISSTVQTLKAASPPGDVVGKVTVGYQGWFSCAGDGAPIGGWWHYSGGAYPTPNTLSNGIHCWPDVRQFENVYQTGFTNFGNGQPATLFSSYDQQTVNTHFRWMAENGINTAALQRFNPFSGEGLTRDAMAVKVKIAAESYGRKFYIMYDATGWLNVDTEIKTDWTNKMAALTASPAYARQSGKPVVCIWGLGMNDQNHPFTPDVCLDIVNWFKSQGCYVIGGTRRDWRTVDPTYLPFYNALNMISPWMIGYIGSVSGADGAYANFWVPDQAYCNANGIDYQPCVLPGDVLAAGQRVHGNLEWEMFYNATRLACQGIYISMFDEFNEGNQIACTAENASMSPSGYSSLYPTLDQDGTACSSDYYLRLTGDGNRMFKGITSLTSVRPTVPVLPVVYPAAPLNLIGKSRNGQAVLSWNAVTGPADVLSYNVKRATVSGGPYTAVATNVGNVSYVDSGLSNGATYYYVVSAVNSLGESADSIQASVTPTAFYKINSGSGAAGSFTADTNYSGGNSGGTGTAIDTSAVTNPAPQAVYQTERWGNNIYTFSGLLPGTNYKVRLHFAEIFYTAAGIRQFNVFINGIEVLANYDIFAAAGTNYKAVIKGYTIPANGSGQIIIQYVSIAGKDNAKSSGIEVLPIDTALPPVPSGLGATTVSSSQIMLSWTTSATADSYKLKRATSSGGPYTTIATNITGSAYWDSELAANTTYYYEVSAVNGNGEGGNSVAAGAATQALPVPAPPVGLNIVSSSNGQVVLTWNGCGWADGYNVKQATNSGGPYTIIGANVPGVLFTNSNLAIGATYYFVVSSTNTAGESANSSEASVTLGKLNRAGWGAAASSSNVIDPPTNAIDGDIGTRWSTGAVQTPGQWFQVDMGTTNICNTIVMDCGSSLNDYPRGYQVVVSLDGTHWSSVVATGAGSAVMRVTFTAQPARFIRVTQTGSASANWWSIAEFNAYGVPGALPAAPGAVAAIPGDGLVTLTWNSSFGATGYNVQQSTTSGGPYAVTATNITSLAYTNYNLTNGTLYYLVVVPINSLGAGTPSVEVASRPYSTALTAISSASGSVTLSWATNLPLTLYSTTNLATPNSWMIVTNMPTSSNGQWILTLPTDTGSEGYFRLQ</sequence>
<feature type="domain" description="Fibronectin type-III" evidence="3">
    <location>
        <begin position="988"/>
        <end position="1081"/>
    </location>
</feature>
<dbReference type="Gene3D" id="2.60.120.260">
    <property type="entry name" value="Galactose-binding domain-like"/>
    <property type="match status" value="1"/>
</dbReference>
<dbReference type="InterPro" id="IPR008979">
    <property type="entry name" value="Galactose-bd-like_sf"/>
</dbReference>
<dbReference type="Pfam" id="PF00754">
    <property type="entry name" value="F5_F8_type_C"/>
    <property type="match status" value="1"/>
</dbReference>
<dbReference type="Gene3D" id="2.60.120.430">
    <property type="entry name" value="Galactose-binding lectin"/>
    <property type="match status" value="1"/>
</dbReference>
<dbReference type="Gene3D" id="3.20.20.80">
    <property type="entry name" value="Glycosidases"/>
    <property type="match status" value="1"/>
</dbReference>
<comment type="caution">
    <text evidence="4">The sequence shown here is derived from an EMBL/GenBank/DDBJ whole genome shotgun (WGS) entry which is preliminary data.</text>
</comment>
<dbReference type="CDD" id="cd11576">
    <property type="entry name" value="GH99_GH71_like_2"/>
    <property type="match status" value="1"/>
</dbReference>
<dbReference type="InterPro" id="IPR000421">
    <property type="entry name" value="FA58C"/>
</dbReference>
<dbReference type="SMART" id="SM00060">
    <property type="entry name" value="FN3"/>
    <property type="match status" value="4"/>
</dbReference>
<feature type="domain" description="F5/8 type C" evidence="2">
    <location>
        <begin position="843"/>
        <end position="984"/>
    </location>
</feature>
<dbReference type="PANTHER" id="PTHR13817">
    <property type="entry name" value="TITIN"/>
    <property type="match status" value="1"/>
</dbReference>
<proteinExistence type="predicted"/>
<dbReference type="Pfam" id="PF11721">
    <property type="entry name" value="Malectin"/>
    <property type="match status" value="1"/>
</dbReference>
<feature type="domain" description="Fibronectin type-III" evidence="3">
    <location>
        <begin position="674"/>
        <end position="769"/>
    </location>
</feature>
<evidence type="ECO:0000259" key="2">
    <source>
        <dbReference type="PROSITE" id="PS50022"/>
    </source>
</evidence>
<evidence type="ECO:0000259" key="3">
    <source>
        <dbReference type="PROSITE" id="PS50853"/>
    </source>
</evidence>